<dbReference type="EMBL" id="JALHLG010000074">
    <property type="protein sequence ID" value="MCJ2189212.1"/>
    <property type="molecule type" value="Genomic_DNA"/>
</dbReference>
<keyword evidence="2" id="KW-1185">Reference proteome</keyword>
<dbReference type="SUPFAM" id="SSF103025">
    <property type="entry name" value="Folate-binding domain"/>
    <property type="match status" value="1"/>
</dbReference>
<accession>A0ABT0BVY1</accession>
<protein>
    <submittedName>
        <fullName evidence="1">Sarcosine oxidase gamma subunit</fullName>
    </submittedName>
</protein>
<dbReference type="RefSeq" id="WP_243924535.1">
    <property type="nucleotide sequence ID" value="NZ_JALHLG010000074.1"/>
</dbReference>
<gene>
    <name evidence="1" type="ORF">MTR66_20690</name>
</gene>
<reference evidence="1 2" key="1">
    <citation type="submission" date="2022-04" db="EMBL/GenBank/DDBJ databases">
        <title>Identification of a novel bacterium isolated from mangrove sediments.</title>
        <authorList>
            <person name="Pan X."/>
        </authorList>
    </citation>
    <scope>NUCLEOTIDE SEQUENCE [LARGE SCALE GENOMIC DNA]</scope>
    <source>
        <strain evidence="1 2">B2638</strain>
    </source>
</reference>
<dbReference type="InterPro" id="IPR027266">
    <property type="entry name" value="TrmE/GcvT-like"/>
</dbReference>
<evidence type="ECO:0000313" key="1">
    <source>
        <dbReference type="EMBL" id="MCJ2189212.1"/>
    </source>
</evidence>
<organism evidence="1 2">
    <name type="scientific">Novosphingobium beihaiensis</name>
    <dbReference type="NCBI Taxonomy" id="2930389"/>
    <lineage>
        <taxon>Bacteria</taxon>
        <taxon>Pseudomonadati</taxon>
        <taxon>Pseudomonadota</taxon>
        <taxon>Alphaproteobacteria</taxon>
        <taxon>Sphingomonadales</taxon>
        <taxon>Sphingomonadaceae</taxon>
        <taxon>Novosphingobium</taxon>
    </lineage>
</organism>
<proteinExistence type="predicted"/>
<name>A0ABT0BVY1_9SPHN</name>
<evidence type="ECO:0000313" key="2">
    <source>
        <dbReference type="Proteomes" id="UP001202281"/>
    </source>
</evidence>
<comment type="caution">
    <text evidence="1">The sequence shown here is derived from an EMBL/GenBank/DDBJ whole genome shotgun (WGS) entry which is preliminary data.</text>
</comment>
<dbReference type="Proteomes" id="UP001202281">
    <property type="component" value="Unassembled WGS sequence"/>
</dbReference>
<dbReference type="Gene3D" id="3.30.1360.120">
    <property type="entry name" value="Probable tRNA modification gtpase trme, domain 1"/>
    <property type="match status" value="1"/>
</dbReference>
<dbReference type="Gene3D" id="3.30.70.1520">
    <property type="entry name" value="Heterotetrameric sarcosine oxidase"/>
    <property type="match status" value="1"/>
</dbReference>
<sequence length="167" mass="17888">MSSLSVSTSPLPDEPFAADGVRVSRSAALQRYSLRARDPAKLAAVVGRELPGRIGGVTDGIAQLGPDEFLALLPVGTQLPSGEEEPVSVVDISSRAVGITVEGEGAAALIMSGCPLDLDRMAPGQATRTIYETVEMVLVRESETRFHIEVWRSFAPWLWQSLRLSAE</sequence>